<reference evidence="1 2" key="2">
    <citation type="journal article" date="2017" name="Front. Plant Sci.">
        <title>Gene Classification and Mining of Molecular Markers Useful in Red Clover (Trifolium pratense) Breeding.</title>
        <authorList>
            <person name="Istvanek J."/>
            <person name="Dluhosova J."/>
            <person name="Dluhos P."/>
            <person name="Patkova L."/>
            <person name="Nedelnik J."/>
            <person name="Repkova J."/>
        </authorList>
    </citation>
    <scope>NUCLEOTIDE SEQUENCE [LARGE SCALE GENOMIC DNA]</scope>
    <source>
        <strain evidence="2">cv. Tatra</strain>
        <tissue evidence="1">Young leaves</tissue>
    </source>
</reference>
<evidence type="ECO:0000313" key="1">
    <source>
        <dbReference type="EMBL" id="PNY17372.1"/>
    </source>
</evidence>
<gene>
    <name evidence="1" type="ORF">L195_g014114</name>
</gene>
<organism evidence="1 2">
    <name type="scientific">Trifolium pratense</name>
    <name type="common">Red clover</name>
    <dbReference type="NCBI Taxonomy" id="57577"/>
    <lineage>
        <taxon>Eukaryota</taxon>
        <taxon>Viridiplantae</taxon>
        <taxon>Streptophyta</taxon>
        <taxon>Embryophyta</taxon>
        <taxon>Tracheophyta</taxon>
        <taxon>Spermatophyta</taxon>
        <taxon>Magnoliopsida</taxon>
        <taxon>eudicotyledons</taxon>
        <taxon>Gunneridae</taxon>
        <taxon>Pentapetalae</taxon>
        <taxon>rosids</taxon>
        <taxon>fabids</taxon>
        <taxon>Fabales</taxon>
        <taxon>Fabaceae</taxon>
        <taxon>Papilionoideae</taxon>
        <taxon>50 kb inversion clade</taxon>
        <taxon>NPAAA clade</taxon>
        <taxon>Hologalegina</taxon>
        <taxon>IRL clade</taxon>
        <taxon>Trifolieae</taxon>
        <taxon>Trifolium</taxon>
    </lineage>
</organism>
<dbReference type="Proteomes" id="UP000236291">
    <property type="component" value="Unassembled WGS sequence"/>
</dbReference>
<dbReference type="EMBL" id="ASHM01009307">
    <property type="protein sequence ID" value="PNY17372.1"/>
    <property type="molecule type" value="Genomic_DNA"/>
</dbReference>
<evidence type="ECO:0000313" key="2">
    <source>
        <dbReference type="Proteomes" id="UP000236291"/>
    </source>
</evidence>
<sequence>MKCDPKSFKFFYLVPKNIYPSYDPSHVTTRKVLKRAACSAAWPRAAQFIVHFESDTHVQCRGTCVQRSLAACSARRPACSAGFCPPAACSAG</sequence>
<reference evidence="1 2" key="1">
    <citation type="journal article" date="2014" name="Am. J. Bot.">
        <title>Genome assembly and annotation for red clover (Trifolium pratense; Fabaceae).</title>
        <authorList>
            <person name="Istvanek J."/>
            <person name="Jaros M."/>
            <person name="Krenek A."/>
            <person name="Repkova J."/>
        </authorList>
    </citation>
    <scope>NUCLEOTIDE SEQUENCE [LARGE SCALE GENOMIC DNA]</scope>
    <source>
        <strain evidence="2">cv. Tatra</strain>
        <tissue evidence="1">Young leaves</tissue>
    </source>
</reference>
<proteinExistence type="predicted"/>
<comment type="caution">
    <text evidence="1">The sequence shown here is derived from an EMBL/GenBank/DDBJ whole genome shotgun (WGS) entry which is preliminary data.</text>
</comment>
<dbReference type="AlphaFoldDB" id="A0A2K3PQ04"/>
<protein>
    <submittedName>
        <fullName evidence="1">Uncharacterized protein</fullName>
    </submittedName>
</protein>
<name>A0A2K3PQ04_TRIPR</name>
<accession>A0A2K3PQ04</accession>